<dbReference type="EMBL" id="JACCKS010000025">
    <property type="protein sequence ID" value="NZA39750.1"/>
    <property type="molecule type" value="Genomic_DNA"/>
</dbReference>
<sequence>MNQHSPLLIYTTKDGSTKVDVTFDKDTVWLSKAQIAELFQCDQSVISRHIKNAFLEGELPEAGNVQNMHIANSDKPIDFYSFDVIISVGS</sequence>
<dbReference type="PANTHER" id="PTHR35810:SF1">
    <property type="entry name" value="CYTOPLASMIC PROTEIN"/>
    <property type="match status" value="1"/>
</dbReference>
<reference evidence="1 2" key="1">
    <citation type="submission" date="2020-07" db="EMBL/GenBank/DDBJ databases">
        <title>Organ Donor 1.</title>
        <authorList>
            <person name="Marsh A.J."/>
            <person name="Azcarate-Peril M.A."/>
        </authorList>
    </citation>
    <scope>NUCLEOTIDE SEQUENCE [LARGE SCALE GENOMIC DNA]</scope>
    <source>
        <strain evidence="1 2">AMC0717</strain>
    </source>
</reference>
<dbReference type="PANTHER" id="PTHR35810">
    <property type="entry name" value="CYTOPLASMIC PROTEIN-RELATED"/>
    <property type="match status" value="1"/>
</dbReference>
<gene>
    <name evidence="1" type="ORF">H0N91_16840</name>
</gene>
<evidence type="ECO:0000313" key="1">
    <source>
        <dbReference type="EMBL" id="NZA39750.1"/>
    </source>
</evidence>
<protein>
    <submittedName>
        <fullName evidence="1">Virulence protein</fullName>
    </submittedName>
</protein>
<proteinExistence type="predicted"/>
<name>A0A853JUV1_9FIRM</name>
<accession>A0A853JUV1</accession>
<evidence type="ECO:0000313" key="2">
    <source>
        <dbReference type="Proteomes" id="UP000586254"/>
    </source>
</evidence>
<dbReference type="Proteomes" id="UP000586254">
    <property type="component" value="Unassembled WGS sequence"/>
</dbReference>
<dbReference type="AlphaFoldDB" id="A0A853JUV1"/>
<dbReference type="RefSeq" id="WP_180494008.1">
    <property type="nucleotide sequence ID" value="NZ_JACCKS010000025.1"/>
</dbReference>
<organism evidence="1 2">
    <name type="scientific">Eubacterium callanderi</name>
    <dbReference type="NCBI Taxonomy" id="53442"/>
    <lineage>
        <taxon>Bacteria</taxon>
        <taxon>Bacillati</taxon>
        <taxon>Bacillota</taxon>
        <taxon>Clostridia</taxon>
        <taxon>Eubacteriales</taxon>
        <taxon>Eubacteriaceae</taxon>
        <taxon>Eubacterium</taxon>
    </lineage>
</organism>
<comment type="caution">
    <text evidence="1">The sequence shown here is derived from an EMBL/GenBank/DDBJ whole genome shotgun (WGS) entry which is preliminary data.</text>
</comment>